<gene>
    <name evidence="3" type="ORF">HW566_08515</name>
</gene>
<evidence type="ECO:0000313" key="4">
    <source>
        <dbReference type="Proteomes" id="UP000509638"/>
    </source>
</evidence>
<evidence type="ECO:0000259" key="2">
    <source>
        <dbReference type="Pfam" id="PF14344"/>
    </source>
</evidence>
<reference evidence="3 4" key="1">
    <citation type="submission" date="2020-06" db="EMBL/GenBank/DDBJ databases">
        <authorList>
            <person name="Jo H."/>
        </authorList>
    </citation>
    <scope>NUCLEOTIDE SEQUENCE [LARGE SCALE GENOMIC DNA]</scope>
    <source>
        <strain evidence="3 4">I46</strain>
    </source>
</reference>
<keyword evidence="1" id="KW-1133">Transmembrane helix</keyword>
<feature type="domain" description="DUF4397" evidence="2">
    <location>
        <begin position="177"/>
        <end position="247"/>
    </location>
</feature>
<dbReference type="InterPro" id="IPR025510">
    <property type="entry name" value="DUF4397"/>
</dbReference>
<keyword evidence="1" id="KW-0812">Transmembrane</keyword>
<protein>
    <submittedName>
        <fullName evidence="3">DUF4397 domain-containing protein</fullName>
    </submittedName>
</protein>
<dbReference type="AlphaFoldDB" id="A0A7D5F544"/>
<evidence type="ECO:0000313" key="3">
    <source>
        <dbReference type="EMBL" id="QLD11807.1"/>
    </source>
</evidence>
<evidence type="ECO:0000256" key="1">
    <source>
        <dbReference type="SAM" id="Phobius"/>
    </source>
</evidence>
<keyword evidence="1" id="KW-0472">Membrane</keyword>
<feature type="domain" description="DUF4397" evidence="2">
    <location>
        <begin position="55"/>
        <end position="174"/>
    </location>
</feature>
<dbReference type="RefSeq" id="WP_178012055.1">
    <property type="nucleotide sequence ID" value="NZ_CP058316.1"/>
</dbReference>
<organism evidence="3 4">
    <name type="scientific">Microbacterium oleivorans</name>
    <dbReference type="NCBI Taxonomy" id="273677"/>
    <lineage>
        <taxon>Bacteria</taxon>
        <taxon>Bacillati</taxon>
        <taxon>Actinomycetota</taxon>
        <taxon>Actinomycetes</taxon>
        <taxon>Micrococcales</taxon>
        <taxon>Microbacteriaceae</taxon>
        <taxon>Microbacterium</taxon>
    </lineage>
</organism>
<accession>A0A7D5F544</accession>
<name>A0A7D5F544_9MICO</name>
<sequence length="300" mass="29574">MIRHTSHLDPNARTAGRGIRGLAVVAAAAIPFAISIAVAPAASAAVPAEPGGWARVAHLSPDTKSVDVQMTALAGGAVVYELDDVAYGAVSSYIPLAEGTYVVSMVPSDAADDAEPIVQQSVDVAAGGPVTVAAYGVNADLQTVVFEDDLSAPAAGEARVRVIQASTVEPTVSVDTAQGRPIARDVPTGSATDYAAVGAGSWNLELAGADDVSTATVDLPAGSVSTLFVLDTSSGALTATAVTDSATLADMPIGGIETGGGGAAHSETAPAGIFMGAAALLAAAVVTTAAVRRRGARDTA</sequence>
<dbReference type="EMBL" id="CP058316">
    <property type="protein sequence ID" value="QLD11807.1"/>
    <property type="molecule type" value="Genomic_DNA"/>
</dbReference>
<feature type="transmembrane region" description="Helical" evidence="1">
    <location>
        <begin position="21"/>
        <end position="42"/>
    </location>
</feature>
<dbReference type="Pfam" id="PF14344">
    <property type="entry name" value="DUF4397"/>
    <property type="match status" value="2"/>
</dbReference>
<dbReference type="Proteomes" id="UP000509638">
    <property type="component" value="Chromosome"/>
</dbReference>
<feature type="transmembrane region" description="Helical" evidence="1">
    <location>
        <begin position="271"/>
        <end position="291"/>
    </location>
</feature>
<proteinExistence type="predicted"/>